<protein>
    <recommendedName>
        <fullName evidence="3">SAM-dependent methyltransferase</fullName>
    </recommendedName>
</protein>
<evidence type="ECO:0008006" key="3">
    <source>
        <dbReference type="Google" id="ProtNLM"/>
    </source>
</evidence>
<gene>
    <name evidence="1" type="ORF">PCOR1329_LOCUS84682</name>
</gene>
<sequence>ERLWAVLARLLRPGSGIAALCHGAGDVEGLAGGRRLGGGALRVERVVPGDDYGLQTRWGTPSEFEVAVLARVAPAPAEL</sequence>
<feature type="non-terminal residue" evidence="1">
    <location>
        <position position="1"/>
    </location>
</feature>
<comment type="caution">
    <text evidence="1">The sequence shown here is derived from an EMBL/GenBank/DDBJ whole genome shotgun (WGS) entry which is preliminary data.</text>
</comment>
<accession>A0ABN9YG45</accession>
<reference evidence="1" key="1">
    <citation type="submission" date="2023-10" db="EMBL/GenBank/DDBJ databases">
        <authorList>
            <person name="Chen Y."/>
            <person name="Shah S."/>
            <person name="Dougan E. K."/>
            <person name="Thang M."/>
            <person name="Chan C."/>
        </authorList>
    </citation>
    <scope>NUCLEOTIDE SEQUENCE [LARGE SCALE GENOMIC DNA]</scope>
</reference>
<proteinExistence type="predicted"/>
<organism evidence="1 2">
    <name type="scientific">Prorocentrum cordatum</name>
    <dbReference type="NCBI Taxonomy" id="2364126"/>
    <lineage>
        <taxon>Eukaryota</taxon>
        <taxon>Sar</taxon>
        <taxon>Alveolata</taxon>
        <taxon>Dinophyceae</taxon>
        <taxon>Prorocentrales</taxon>
        <taxon>Prorocentraceae</taxon>
        <taxon>Prorocentrum</taxon>
    </lineage>
</organism>
<evidence type="ECO:0000313" key="1">
    <source>
        <dbReference type="EMBL" id="CAK0910520.1"/>
    </source>
</evidence>
<evidence type="ECO:0000313" key="2">
    <source>
        <dbReference type="Proteomes" id="UP001189429"/>
    </source>
</evidence>
<dbReference type="Proteomes" id="UP001189429">
    <property type="component" value="Unassembled WGS sequence"/>
</dbReference>
<name>A0ABN9YG45_9DINO</name>
<keyword evidence="2" id="KW-1185">Reference proteome</keyword>
<dbReference type="EMBL" id="CAUYUJ010022413">
    <property type="protein sequence ID" value="CAK0910520.1"/>
    <property type="molecule type" value="Genomic_DNA"/>
</dbReference>